<protein>
    <recommendedName>
        <fullName evidence="1">DNA methyltransferase 1-associated 1 domain-containing protein</fullName>
    </recommendedName>
</protein>
<gene>
    <name evidence="2" type="ORF">DILT_LOCUS12420</name>
</gene>
<dbReference type="OrthoDB" id="19740at2759"/>
<dbReference type="Proteomes" id="UP000281553">
    <property type="component" value="Unassembled WGS sequence"/>
</dbReference>
<accession>A0A3P7P8F5</accession>
<dbReference type="Pfam" id="PF05499">
    <property type="entry name" value="DMAP1"/>
    <property type="match status" value="1"/>
</dbReference>
<keyword evidence="3" id="KW-1185">Reference proteome</keyword>
<sequence>MKLPSSLGQRKIRIIENFLSHYQMDPSPPATAQIVDAYNKLRSNVLLLYELRGAMLQCDYELQAARSRMELFAPDKSSHRFFLLGASGTW</sequence>
<evidence type="ECO:0000259" key="1">
    <source>
        <dbReference type="Pfam" id="PF05499"/>
    </source>
</evidence>
<dbReference type="GO" id="GO:0005634">
    <property type="term" value="C:nucleus"/>
    <property type="evidence" value="ECO:0007669"/>
    <property type="project" value="InterPro"/>
</dbReference>
<organism evidence="2 3">
    <name type="scientific">Dibothriocephalus latus</name>
    <name type="common">Fish tapeworm</name>
    <name type="synonym">Diphyllobothrium latum</name>
    <dbReference type="NCBI Taxonomy" id="60516"/>
    <lineage>
        <taxon>Eukaryota</taxon>
        <taxon>Metazoa</taxon>
        <taxon>Spiralia</taxon>
        <taxon>Lophotrochozoa</taxon>
        <taxon>Platyhelminthes</taxon>
        <taxon>Cestoda</taxon>
        <taxon>Eucestoda</taxon>
        <taxon>Diphyllobothriidea</taxon>
        <taxon>Diphyllobothriidae</taxon>
        <taxon>Dibothriocephalus</taxon>
    </lineage>
</organism>
<dbReference type="EMBL" id="UYRU01066387">
    <property type="protein sequence ID" value="VDN16589.1"/>
    <property type="molecule type" value="Genomic_DNA"/>
</dbReference>
<dbReference type="GO" id="GO:0045892">
    <property type="term" value="P:negative regulation of DNA-templated transcription"/>
    <property type="evidence" value="ECO:0007669"/>
    <property type="project" value="InterPro"/>
</dbReference>
<reference evidence="2 3" key="1">
    <citation type="submission" date="2018-11" db="EMBL/GenBank/DDBJ databases">
        <authorList>
            <consortium name="Pathogen Informatics"/>
        </authorList>
    </citation>
    <scope>NUCLEOTIDE SEQUENCE [LARGE SCALE GENOMIC DNA]</scope>
</reference>
<feature type="domain" description="DNA methyltransferase 1-associated 1" evidence="1">
    <location>
        <begin position="1"/>
        <end position="76"/>
    </location>
</feature>
<proteinExistence type="predicted"/>
<dbReference type="AlphaFoldDB" id="A0A3P7P8F5"/>
<dbReference type="InterPro" id="IPR008468">
    <property type="entry name" value="DMAP1"/>
</dbReference>
<name>A0A3P7P8F5_DIBLA</name>
<evidence type="ECO:0000313" key="2">
    <source>
        <dbReference type="EMBL" id="VDN16589.1"/>
    </source>
</evidence>
<evidence type="ECO:0000313" key="3">
    <source>
        <dbReference type="Proteomes" id="UP000281553"/>
    </source>
</evidence>